<evidence type="ECO:0000259" key="1">
    <source>
        <dbReference type="Pfam" id="PF01593"/>
    </source>
</evidence>
<dbReference type="Proteomes" id="UP000481360">
    <property type="component" value="Unassembled WGS sequence"/>
</dbReference>
<sequence>MKPEVAVIGSGAAGLSAAHGLRSSTKVTLFEAGDQPGGHAHTVEISDDGRTLGLDTAFIVYNEPNYPELMRLFAELGVEGVEHPGRFSFYDTDTGSCYVSDDFQRTEDEVRAHCPPEFLGLWREARRFHAESPRDFVRGRVDMPLGEYLVRNGYSEEFLHGFVVMMCSTAWVVPADKIWEMPAATIIAFFMAHGAQPLGGSGVPWRTVRGGSVTYVRRVVEELRAAGGELRLRTPVESVSEDASGVTVRTAEGSERFDQVVVATHADQALRLLAEPTPEHHRLLGAIGYHPSTAVLHTDPAVMPRDRADWRSWNYGRKDVDGKPVPWVVYYLNELHCFTSSTDYFVSVACPIEPRADLVIAEIPYEHPTFDLGARRIQQDIDSLNSRSRIKFAGSYFHSRRYGPDSLGNHDTAVGSGFSAAERVIADLERFTEDLHVQAKGL</sequence>
<proteinExistence type="predicted"/>
<gene>
    <name evidence="2" type="ORF">G7043_32975</name>
</gene>
<dbReference type="RefSeq" id="WP_166052406.1">
    <property type="nucleotide sequence ID" value="NZ_JAAMPJ010000010.1"/>
</dbReference>
<comment type="caution">
    <text evidence="2">The sequence shown here is derived from an EMBL/GenBank/DDBJ whole genome shotgun (WGS) entry which is preliminary data.</text>
</comment>
<dbReference type="GO" id="GO:0016491">
    <property type="term" value="F:oxidoreductase activity"/>
    <property type="evidence" value="ECO:0007669"/>
    <property type="project" value="InterPro"/>
</dbReference>
<dbReference type="PANTHER" id="PTHR42923">
    <property type="entry name" value="PROTOPORPHYRINOGEN OXIDASE"/>
    <property type="match status" value="1"/>
</dbReference>
<dbReference type="PANTHER" id="PTHR42923:SF17">
    <property type="entry name" value="AMINE OXIDASE DOMAIN-CONTAINING PROTEIN"/>
    <property type="match status" value="1"/>
</dbReference>
<reference evidence="2 3" key="1">
    <citation type="submission" date="2020-03" db="EMBL/GenBank/DDBJ databases">
        <title>Isolation and identification of active actinomycetes.</title>
        <authorList>
            <person name="Sun X."/>
        </authorList>
    </citation>
    <scope>NUCLEOTIDE SEQUENCE [LARGE SCALE GENOMIC DNA]</scope>
    <source>
        <strain evidence="2 3">NEAU-D13</strain>
    </source>
</reference>
<dbReference type="AlphaFoldDB" id="A0A7C9RVC4"/>
<dbReference type="EMBL" id="JAAMPJ010000010">
    <property type="protein sequence ID" value="NGY63744.1"/>
    <property type="molecule type" value="Genomic_DNA"/>
</dbReference>
<dbReference type="SUPFAM" id="SSF51905">
    <property type="entry name" value="FAD/NAD(P)-binding domain"/>
    <property type="match status" value="1"/>
</dbReference>
<name>A0A7C9RVC4_9PSEU</name>
<dbReference type="InterPro" id="IPR050464">
    <property type="entry name" value="Zeta_carotene_desat/Oxidored"/>
</dbReference>
<keyword evidence="3" id="KW-1185">Reference proteome</keyword>
<feature type="domain" description="Amine oxidase" evidence="1">
    <location>
        <begin position="13"/>
        <end position="297"/>
    </location>
</feature>
<dbReference type="Gene3D" id="3.50.50.60">
    <property type="entry name" value="FAD/NAD(P)-binding domain"/>
    <property type="match status" value="1"/>
</dbReference>
<evidence type="ECO:0000313" key="3">
    <source>
        <dbReference type="Proteomes" id="UP000481360"/>
    </source>
</evidence>
<dbReference type="InterPro" id="IPR036188">
    <property type="entry name" value="FAD/NAD-bd_sf"/>
</dbReference>
<evidence type="ECO:0000313" key="2">
    <source>
        <dbReference type="EMBL" id="NGY63744.1"/>
    </source>
</evidence>
<dbReference type="InterPro" id="IPR002937">
    <property type="entry name" value="Amino_oxidase"/>
</dbReference>
<dbReference type="Pfam" id="PF01593">
    <property type="entry name" value="Amino_oxidase"/>
    <property type="match status" value="1"/>
</dbReference>
<organism evidence="2 3">
    <name type="scientific">Lentzea alba</name>
    <dbReference type="NCBI Taxonomy" id="2714351"/>
    <lineage>
        <taxon>Bacteria</taxon>
        <taxon>Bacillati</taxon>
        <taxon>Actinomycetota</taxon>
        <taxon>Actinomycetes</taxon>
        <taxon>Pseudonocardiales</taxon>
        <taxon>Pseudonocardiaceae</taxon>
        <taxon>Lentzea</taxon>
    </lineage>
</organism>
<protein>
    <submittedName>
        <fullName evidence="2">NAD(P)-binding protein</fullName>
    </submittedName>
</protein>
<accession>A0A7C9RVC4</accession>